<dbReference type="Pfam" id="PF00079">
    <property type="entry name" value="Serpin"/>
    <property type="match status" value="1"/>
</dbReference>
<dbReference type="Pfam" id="PF00620">
    <property type="entry name" value="RhoGAP"/>
    <property type="match status" value="1"/>
</dbReference>
<evidence type="ECO:0000256" key="3">
    <source>
        <dbReference type="ARBA" id="ARBA00006270"/>
    </source>
</evidence>
<dbReference type="SMART" id="SM00233">
    <property type="entry name" value="PH"/>
    <property type="match status" value="1"/>
</dbReference>
<dbReference type="PRINTS" id="PR00449">
    <property type="entry name" value="RASTRNSFRMNG"/>
</dbReference>
<feature type="compositionally biased region" description="Polar residues" evidence="27">
    <location>
        <begin position="856"/>
        <end position="910"/>
    </location>
</feature>
<dbReference type="PANTHER" id="PTHR12166:SF8">
    <property type="entry name" value="CALCIUM-DEPENDENT SECRETION ACTIVATOR"/>
    <property type="match status" value="1"/>
</dbReference>
<dbReference type="PROSITE" id="PS00284">
    <property type="entry name" value="SERPIN"/>
    <property type="match status" value="1"/>
</dbReference>
<keyword evidence="4 25" id="KW-0728">SH3 domain</keyword>
<evidence type="ECO:0000256" key="4">
    <source>
        <dbReference type="ARBA" id="ARBA00022443"/>
    </source>
</evidence>
<dbReference type="Pfam" id="PF01061">
    <property type="entry name" value="ABC2_membrane"/>
    <property type="match status" value="1"/>
</dbReference>
<dbReference type="FunFam" id="3.40.50.300:FF:000222">
    <property type="entry name" value="RAB32, member RAS oncogene family"/>
    <property type="match status" value="1"/>
</dbReference>
<feature type="compositionally biased region" description="Polar residues" evidence="27">
    <location>
        <begin position="579"/>
        <end position="595"/>
    </location>
</feature>
<dbReference type="InterPro" id="IPR010439">
    <property type="entry name" value="MUN_dom"/>
</dbReference>
<dbReference type="Gene3D" id="1.10.555.10">
    <property type="entry name" value="Rho GTPase activation protein"/>
    <property type="match status" value="1"/>
</dbReference>
<dbReference type="Gene3D" id="2.30.29.30">
    <property type="entry name" value="Pleckstrin-homology domain (PH domain)/Phosphotyrosine-binding domain (PTB)"/>
    <property type="match status" value="1"/>
</dbReference>
<feature type="compositionally biased region" description="Low complexity" evidence="27">
    <location>
        <begin position="1652"/>
        <end position="1673"/>
    </location>
</feature>
<feature type="region of interest" description="Disordered" evidence="27">
    <location>
        <begin position="367"/>
        <end position="398"/>
    </location>
</feature>
<keyword evidence="12" id="KW-0106">Calcium</keyword>
<evidence type="ECO:0000259" key="33">
    <source>
        <dbReference type="PROSITE" id="PS51258"/>
    </source>
</evidence>
<dbReference type="Pfam" id="PF25341">
    <property type="entry name" value="C2_CAPS"/>
    <property type="match status" value="1"/>
</dbReference>
<dbReference type="InterPro" id="IPR042178">
    <property type="entry name" value="Serpin_sf_1"/>
</dbReference>
<feature type="compositionally biased region" description="Basic and acidic residues" evidence="27">
    <location>
        <begin position="911"/>
        <end position="928"/>
    </location>
</feature>
<dbReference type="SMART" id="SM00382">
    <property type="entry name" value="AAA"/>
    <property type="match status" value="1"/>
</dbReference>
<feature type="domain" description="Rho-GAP" evidence="31">
    <location>
        <begin position="68"/>
        <end position="256"/>
    </location>
</feature>
<keyword evidence="8" id="KW-0646">Protease inhibitor</keyword>
<feature type="region of interest" description="Disordered" evidence="27">
    <location>
        <begin position="267"/>
        <end position="287"/>
    </location>
</feature>
<dbReference type="InterPro" id="IPR001849">
    <property type="entry name" value="PH_domain"/>
</dbReference>
<gene>
    <name evidence="34" type="ORF">GEV33_005690</name>
</gene>
<dbReference type="Pfam" id="PF19055">
    <property type="entry name" value="ABC2_membrane_7"/>
    <property type="match status" value="1"/>
</dbReference>
<feature type="domain" description="ABC transporter" evidence="32">
    <location>
        <begin position="2547"/>
        <end position="2788"/>
    </location>
</feature>
<evidence type="ECO:0000256" key="11">
    <source>
        <dbReference type="ARBA" id="ARBA00022741"/>
    </source>
</evidence>
<evidence type="ECO:0000313" key="34">
    <source>
        <dbReference type="EMBL" id="KAH0817099.1"/>
    </source>
</evidence>
<dbReference type="GO" id="GO:0003924">
    <property type="term" value="F:GTPase activity"/>
    <property type="evidence" value="ECO:0007669"/>
    <property type="project" value="InterPro"/>
</dbReference>
<dbReference type="Gene3D" id="3.40.50.300">
    <property type="entry name" value="P-loop containing nucleotide triphosphate hydrolases"/>
    <property type="match status" value="2"/>
</dbReference>
<evidence type="ECO:0000256" key="13">
    <source>
        <dbReference type="ARBA" id="ARBA00022840"/>
    </source>
</evidence>
<dbReference type="Proteomes" id="UP000719412">
    <property type="component" value="Unassembled WGS sequence"/>
</dbReference>
<dbReference type="SUPFAM" id="SSF56574">
    <property type="entry name" value="Serpins"/>
    <property type="match status" value="1"/>
</dbReference>
<evidence type="ECO:0000256" key="5">
    <source>
        <dbReference type="ARBA" id="ARBA00022448"/>
    </source>
</evidence>
<dbReference type="InterPro" id="IPR023796">
    <property type="entry name" value="Serpin_dom"/>
</dbReference>
<dbReference type="GO" id="GO:0005096">
    <property type="term" value="F:GTPase activator activity"/>
    <property type="evidence" value="ECO:0007669"/>
    <property type="project" value="UniProtKB-KW"/>
</dbReference>
<comment type="similarity">
    <text evidence="3">Belongs to the small GTPase superfamily. Rab family.</text>
</comment>
<dbReference type="GO" id="GO:0004867">
    <property type="term" value="F:serine-type endopeptidase inhibitor activity"/>
    <property type="evidence" value="ECO:0007669"/>
    <property type="project" value="UniProtKB-KW"/>
</dbReference>
<dbReference type="EMBL" id="JABDTM020020312">
    <property type="protein sequence ID" value="KAH0817099.1"/>
    <property type="molecule type" value="Genomic_DNA"/>
</dbReference>
<dbReference type="CDD" id="cd04107">
    <property type="entry name" value="Rab32_Rab38"/>
    <property type="match status" value="1"/>
</dbReference>
<feature type="compositionally biased region" description="Basic and acidic residues" evidence="27">
    <location>
        <begin position="2194"/>
        <end position="2209"/>
    </location>
</feature>
<feature type="domain" description="MHD1" evidence="33">
    <location>
        <begin position="1734"/>
        <end position="1865"/>
    </location>
</feature>
<dbReference type="FunFam" id="1.10.357.50:FF:000002">
    <property type="entry name" value="calcium-dependent secretion activator 2 isoform X7"/>
    <property type="match status" value="1"/>
</dbReference>
<dbReference type="PROSITE" id="PS51421">
    <property type="entry name" value="RAS"/>
    <property type="match status" value="1"/>
</dbReference>
<evidence type="ECO:0000259" key="30">
    <source>
        <dbReference type="PROSITE" id="PS50004"/>
    </source>
</evidence>
<feature type="compositionally biased region" description="Polar residues" evidence="27">
    <location>
        <begin position="2218"/>
        <end position="2227"/>
    </location>
</feature>
<dbReference type="InterPro" id="IPR001806">
    <property type="entry name" value="Small_GTPase"/>
</dbReference>
<evidence type="ECO:0000259" key="31">
    <source>
        <dbReference type="PROSITE" id="PS50238"/>
    </source>
</evidence>
<evidence type="ECO:0000256" key="15">
    <source>
        <dbReference type="ARBA" id="ARBA00022927"/>
    </source>
</evidence>
<dbReference type="InterPro" id="IPR013525">
    <property type="entry name" value="ABC2_TM"/>
</dbReference>
<evidence type="ECO:0000256" key="25">
    <source>
        <dbReference type="PROSITE-ProRule" id="PRU00192"/>
    </source>
</evidence>
<dbReference type="SUPFAM" id="SSF48350">
    <property type="entry name" value="GTPase activation domain, GAP"/>
    <property type="match status" value="1"/>
</dbReference>
<evidence type="ECO:0000256" key="24">
    <source>
        <dbReference type="ARBA" id="ARBA00034103"/>
    </source>
</evidence>
<dbReference type="CDD" id="cd01234">
    <property type="entry name" value="PH_CADPS"/>
    <property type="match status" value="1"/>
</dbReference>
<feature type="region of interest" description="Disordered" evidence="27">
    <location>
        <begin position="757"/>
        <end position="776"/>
    </location>
</feature>
<feature type="compositionally biased region" description="Polar residues" evidence="27">
    <location>
        <begin position="2278"/>
        <end position="2289"/>
    </location>
</feature>
<feature type="domain" description="SH3" evidence="28">
    <location>
        <begin position="300"/>
        <end position="359"/>
    </location>
</feature>
<dbReference type="InterPro" id="IPR003593">
    <property type="entry name" value="AAA+_ATPase"/>
</dbReference>
<dbReference type="InterPro" id="IPR023795">
    <property type="entry name" value="Serpin_CS"/>
</dbReference>
<dbReference type="SMART" id="SM00174">
    <property type="entry name" value="RHO"/>
    <property type="match status" value="1"/>
</dbReference>
<evidence type="ECO:0000259" key="32">
    <source>
        <dbReference type="PROSITE" id="PS50893"/>
    </source>
</evidence>
<comment type="subcellular location">
    <subcellularLocation>
        <location evidence="2">Cytoplasmic vesicle membrane</location>
    </subcellularLocation>
    <subcellularLocation>
        <location evidence="1">Membrane</location>
        <topology evidence="1">Multi-pass membrane protein</topology>
    </subcellularLocation>
    <subcellularLocation>
        <location evidence="24">Synapse</location>
    </subcellularLocation>
</comment>
<dbReference type="GO" id="GO:0030659">
    <property type="term" value="C:cytoplasmic vesicle membrane"/>
    <property type="evidence" value="ECO:0007669"/>
    <property type="project" value="UniProtKB-SubCell"/>
</dbReference>
<dbReference type="PANTHER" id="PTHR12166">
    <property type="entry name" value="CALCIUM-DEPENDENT SECRETION ACTIVATOR"/>
    <property type="match status" value="1"/>
</dbReference>
<dbReference type="InterPro" id="IPR000198">
    <property type="entry name" value="RhoGAP_dom"/>
</dbReference>
<dbReference type="SMART" id="SM01145">
    <property type="entry name" value="DUF1041"/>
    <property type="match status" value="1"/>
</dbReference>
<evidence type="ECO:0000259" key="28">
    <source>
        <dbReference type="PROSITE" id="PS50002"/>
    </source>
</evidence>
<keyword evidence="13" id="KW-0067">ATP-binding</keyword>
<dbReference type="CDD" id="cd04383">
    <property type="entry name" value="RhoGAP_srGAP"/>
    <property type="match status" value="1"/>
</dbReference>
<dbReference type="GO" id="GO:0015031">
    <property type="term" value="P:protein transport"/>
    <property type="evidence" value="ECO:0007669"/>
    <property type="project" value="UniProtKB-KW"/>
</dbReference>
<comment type="caution">
    <text evidence="34">The sequence shown here is derived from an EMBL/GenBank/DDBJ whole genome shotgun (WGS) entry which is preliminary data.</text>
</comment>
<feature type="compositionally biased region" description="Polar residues" evidence="27">
    <location>
        <begin position="2304"/>
        <end position="2320"/>
    </location>
</feature>
<dbReference type="InterPro" id="IPR017871">
    <property type="entry name" value="ABC_transporter-like_CS"/>
</dbReference>
<accession>A0A8J6HM02</accession>
<protein>
    <submittedName>
        <fullName evidence="34">Uncharacterized protein</fullName>
    </submittedName>
</protein>
<dbReference type="GO" id="GO:0140359">
    <property type="term" value="F:ABC-type transporter activity"/>
    <property type="evidence" value="ECO:0007669"/>
    <property type="project" value="InterPro"/>
</dbReference>
<feature type="compositionally biased region" description="Polar residues" evidence="27">
    <location>
        <begin position="546"/>
        <end position="568"/>
    </location>
</feature>
<comment type="similarity">
    <text evidence="26">Belongs to the serpin family.</text>
</comment>
<dbReference type="PROSITE" id="PS50238">
    <property type="entry name" value="RHOGAP"/>
    <property type="match status" value="1"/>
</dbReference>
<evidence type="ECO:0000256" key="7">
    <source>
        <dbReference type="ARBA" id="ARBA00022483"/>
    </source>
</evidence>
<keyword evidence="19" id="KW-0342">GTP-binding</keyword>
<dbReference type="InterPro" id="IPR033227">
    <property type="entry name" value="CAPS"/>
</dbReference>
<dbReference type="InterPro" id="IPR027417">
    <property type="entry name" value="P-loop_NTPase"/>
</dbReference>
<keyword evidence="9" id="KW-0812">Transmembrane</keyword>
<evidence type="ECO:0000256" key="9">
    <source>
        <dbReference type="ARBA" id="ARBA00022692"/>
    </source>
</evidence>
<evidence type="ECO:0000256" key="1">
    <source>
        <dbReference type="ARBA" id="ARBA00004141"/>
    </source>
</evidence>
<dbReference type="InterPro" id="IPR057457">
    <property type="entry name" value="CAPS_C2"/>
</dbReference>
<feature type="domain" description="PH" evidence="29">
    <location>
        <begin position="1271"/>
        <end position="1374"/>
    </location>
</feature>
<proteinExistence type="inferred from homology"/>
<feature type="compositionally biased region" description="Basic residues" evidence="27">
    <location>
        <begin position="2251"/>
        <end position="2271"/>
    </location>
</feature>
<dbReference type="Pfam" id="PF00005">
    <property type="entry name" value="ABC_tran"/>
    <property type="match status" value="1"/>
</dbReference>
<dbReference type="GO" id="GO:0046872">
    <property type="term" value="F:metal ion binding"/>
    <property type="evidence" value="ECO:0007669"/>
    <property type="project" value="UniProtKB-KW"/>
</dbReference>
<evidence type="ECO:0000256" key="21">
    <source>
        <dbReference type="ARBA" id="ARBA00023288"/>
    </source>
</evidence>
<dbReference type="SUPFAM" id="SSF50044">
    <property type="entry name" value="SH3-domain"/>
    <property type="match status" value="1"/>
</dbReference>
<feature type="compositionally biased region" description="Basic and acidic residues" evidence="27">
    <location>
        <begin position="2229"/>
        <end position="2242"/>
    </location>
</feature>
<dbReference type="InterPro" id="IPR008936">
    <property type="entry name" value="Rho_GTPase_activation_prot"/>
</dbReference>
<dbReference type="InterPro" id="IPR000008">
    <property type="entry name" value="C2_dom"/>
</dbReference>
<dbReference type="PROSITE" id="PS50893">
    <property type="entry name" value="ABC_TRANSPORTER_2"/>
    <property type="match status" value="1"/>
</dbReference>
<keyword evidence="21" id="KW-0449">Lipoprotein</keyword>
<evidence type="ECO:0000256" key="2">
    <source>
        <dbReference type="ARBA" id="ARBA00004156"/>
    </source>
</evidence>
<dbReference type="Gene3D" id="3.30.497.10">
    <property type="entry name" value="Antithrombin, subunit I, domain 2"/>
    <property type="match status" value="1"/>
</dbReference>
<dbReference type="GO" id="GO:0005525">
    <property type="term" value="F:GTP binding"/>
    <property type="evidence" value="ECO:0007669"/>
    <property type="project" value="UniProtKB-KW"/>
</dbReference>
<evidence type="ECO:0000256" key="8">
    <source>
        <dbReference type="ARBA" id="ARBA00022690"/>
    </source>
</evidence>
<feature type="region of interest" description="Disordered" evidence="27">
    <location>
        <begin position="804"/>
        <end position="928"/>
    </location>
</feature>
<evidence type="ECO:0000256" key="27">
    <source>
        <dbReference type="SAM" id="MobiDB-lite"/>
    </source>
</evidence>
<keyword evidence="18" id="KW-0446">Lipid-binding</keyword>
<dbReference type="FunFam" id="2.30.30.40:FF:000136">
    <property type="entry name" value="Rho GTPase activating protein 4"/>
    <property type="match status" value="1"/>
</dbReference>
<keyword evidence="35" id="KW-1185">Reference proteome</keyword>
<keyword evidence="10" id="KW-0479">Metal-binding</keyword>
<evidence type="ECO:0000256" key="18">
    <source>
        <dbReference type="ARBA" id="ARBA00023121"/>
    </source>
</evidence>
<dbReference type="SMART" id="SM00093">
    <property type="entry name" value="SERPIN"/>
    <property type="match status" value="1"/>
</dbReference>
<dbReference type="SMART" id="SM00176">
    <property type="entry name" value="RAN"/>
    <property type="match status" value="1"/>
</dbReference>
<keyword evidence="17" id="KW-0770">Synapse</keyword>
<keyword evidence="14" id="KW-0722">Serine protease inhibitor</keyword>
<dbReference type="Pfam" id="PF00071">
    <property type="entry name" value="Ras"/>
    <property type="match status" value="1"/>
</dbReference>
<dbReference type="InterPro" id="IPR001452">
    <property type="entry name" value="SH3_domain"/>
</dbReference>
<keyword evidence="6" id="KW-0343">GTPase activation</keyword>
<dbReference type="GO" id="GO:0005524">
    <property type="term" value="F:ATP binding"/>
    <property type="evidence" value="ECO:0007669"/>
    <property type="project" value="UniProtKB-KW"/>
</dbReference>
<feature type="region of interest" description="Disordered" evidence="27">
    <location>
        <begin position="546"/>
        <end position="623"/>
    </location>
</feature>
<keyword evidence="22" id="KW-0636">Prenylation</keyword>
<dbReference type="SMART" id="SM00324">
    <property type="entry name" value="RhoGAP"/>
    <property type="match status" value="1"/>
</dbReference>
<dbReference type="PROSITE" id="PS51419">
    <property type="entry name" value="RAB"/>
    <property type="match status" value="1"/>
</dbReference>
<dbReference type="Gene3D" id="1.10.357.50">
    <property type="match status" value="1"/>
</dbReference>
<keyword evidence="16" id="KW-1133">Transmembrane helix</keyword>
<evidence type="ECO:0000256" key="10">
    <source>
        <dbReference type="ARBA" id="ARBA00022723"/>
    </source>
</evidence>
<dbReference type="GO" id="GO:0005802">
    <property type="term" value="C:trans-Golgi network"/>
    <property type="evidence" value="ECO:0007669"/>
    <property type="project" value="InterPro"/>
</dbReference>
<evidence type="ECO:0000256" key="6">
    <source>
        <dbReference type="ARBA" id="ARBA00022468"/>
    </source>
</evidence>
<evidence type="ECO:0000256" key="20">
    <source>
        <dbReference type="ARBA" id="ARBA00023136"/>
    </source>
</evidence>
<evidence type="ECO:0000256" key="26">
    <source>
        <dbReference type="RuleBase" id="RU000411"/>
    </source>
</evidence>
<keyword evidence="23" id="KW-0968">Cytoplasmic vesicle</keyword>
<evidence type="ECO:0000313" key="35">
    <source>
        <dbReference type="Proteomes" id="UP000719412"/>
    </source>
</evidence>
<dbReference type="SMART" id="SM00173">
    <property type="entry name" value="RAS"/>
    <property type="match status" value="1"/>
</dbReference>
<dbReference type="PROSITE" id="PS50003">
    <property type="entry name" value="PH_DOMAIN"/>
    <property type="match status" value="1"/>
</dbReference>
<dbReference type="GO" id="GO:0098793">
    <property type="term" value="C:presynapse"/>
    <property type="evidence" value="ECO:0007669"/>
    <property type="project" value="GOC"/>
</dbReference>
<dbReference type="Gene3D" id="2.30.30.40">
    <property type="entry name" value="SH3 Domains"/>
    <property type="match status" value="1"/>
</dbReference>
<dbReference type="InterPro" id="IPR042185">
    <property type="entry name" value="Serpin_sf_2"/>
</dbReference>
<dbReference type="InterPro" id="IPR036028">
    <property type="entry name" value="SH3-like_dom_sf"/>
</dbReference>
<reference evidence="34" key="1">
    <citation type="journal article" date="2020" name="J Insects Food Feed">
        <title>The yellow mealworm (Tenebrio molitor) genome: a resource for the emerging insects as food and feed industry.</title>
        <authorList>
            <person name="Eriksson T."/>
            <person name="Andere A."/>
            <person name="Kelstrup H."/>
            <person name="Emery V."/>
            <person name="Picard C."/>
        </authorList>
    </citation>
    <scope>NUCLEOTIDE SEQUENCE</scope>
    <source>
        <strain evidence="34">Stoneville</strain>
        <tissue evidence="34">Whole head</tissue>
    </source>
</reference>
<dbReference type="Gene3D" id="2.30.39.10">
    <property type="entry name" value="Alpha-1-antitrypsin, domain 1"/>
    <property type="match status" value="1"/>
</dbReference>
<dbReference type="InterPro" id="IPR014770">
    <property type="entry name" value="Munc13_1"/>
</dbReference>
<dbReference type="GO" id="GO:0007165">
    <property type="term" value="P:signal transduction"/>
    <property type="evidence" value="ECO:0007669"/>
    <property type="project" value="InterPro"/>
</dbReference>
<dbReference type="PROSITE" id="PS50002">
    <property type="entry name" value="SH3"/>
    <property type="match status" value="1"/>
</dbReference>
<keyword evidence="20" id="KW-0472">Membrane</keyword>
<feature type="compositionally biased region" description="Basic residues" evidence="27">
    <location>
        <begin position="826"/>
        <end position="843"/>
    </location>
</feature>
<dbReference type="SUPFAM" id="SSF50729">
    <property type="entry name" value="PH domain-like"/>
    <property type="match status" value="1"/>
</dbReference>
<dbReference type="SMART" id="SM00326">
    <property type="entry name" value="SH3"/>
    <property type="match status" value="1"/>
</dbReference>
<dbReference type="Pfam" id="PF00169">
    <property type="entry name" value="PH"/>
    <property type="match status" value="1"/>
</dbReference>
<dbReference type="FunFam" id="2.30.29.30:FF:000007">
    <property type="entry name" value="Calcium-dependent secretion activator 2 isoform B"/>
    <property type="match status" value="1"/>
</dbReference>
<organism evidence="34 35">
    <name type="scientific">Tenebrio molitor</name>
    <name type="common">Yellow mealworm beetle</name>
    <dbReference type="NCBI Taxonomy" id="7067"/>
    <lineage>
        <taxon>Eukaryota</taxon>
        <taxon>Metazoa</taxon>
        <taxon>Ecdysozoa</taxon>
        <taxon>Arthropoda</taxon>
        <taxon>Hexapoda</taxon>
        <taxon>Insecta</taxon>
        <taxon>Pterygota</taxon>
        <taxon>Neoptera</taxon>
        <taxon>Endopterygota</taxon>
        <taxon>Coleoptera</taxon>
        <taxon>Polyphaga</taxon>
        <taxon>Cucujiformia</taxon>
        <taxon>Tenebrionidae</taxon>
        <taxon>Tenebrio</taxon>
    </lineage>
</organism>
<keyword evidence="11" id="KW-0547">Nucleotide-binding</keyword>
<feature type="compositionally biased region" description="Basic and acidic residues" evidence="27">
    <location>
        <begin position="494"/>
        <end position="515"/>
    </location>
</feature>
<sequence length="3397" mass="384346">MLSEHKFREYLLGSTRIARLDAKQEYIRQSLLSDAPDYCTTLKPAVKTPRRKRIGRLQMNGQPKLFGGSLEEYLEATNQDIPLIIKSCIRVINLYGLHHQGIFRVSGSQVEINNFREWFERGEDPLADMTDASDINSVAGVLKLYLRELREPLFPIIYFEQFMELAQLESKREFVVRMTELINSLPRTVIVVMRYLFAFLNHLSEFSDENMMDPYNLAICFGPTLVPVPDDKDQVQYQNQVNELIKNIIMFNDEIFPNDGGIVYEKYISPEPDDHDVGDSPSDQVQEDLDSEVCPSEDDSENMEATAQFDFIARSDRELSLKKGDTVTLYSQVSNDWWRGSVKGQKGLIPDKYISLKMKDDDREKLEHLKSSSSEESMRRRVSSSNDSMLSESSVSANNSPLVQCAPVTWTNVSDMTETMTTDTNPVLLSQARENGHNRLKSLDISLESQLLSKIRDPALVSHCTTINVNQSYPQSITINGSPVLLSRKVIEPKLDSTEEDSKSDPPDSSLKTEPEIDESNVNFSQNRELWQRRANSQSQLCQVTSQSQTLKANRNSESSYLQRQNHTPDLVMDLPLVGSSSPKETTKKSVSISGNLDAEAAAEDDTSAKLESPQGPESPDMQTAAERFAKQNQCTLKKNTKVHVDNSDLSADPNLITITSPMPERKYATIGNATTTTFKPQLKAKPAVLKKPAFSVPLSADVDGPSGIDLMQFSRKRHCASQVNGSVAIDEEKRKFEVLSTRLELSNKLICVGFPGSESITKQTSGDDRQHGGTRKSGLDVVLVLNAELHWHPESIQDWTKEARKMIDPSSSEEDSEEEHAPSHAGHHSGTHHHHQTHHHHHPAEASPYHAHLSDSGSGNLEVPNNSAVLQRSLSPSSAVSAETLSHSMGSSRANSLPRPTSPSPSVASEKTEVDLQERQEREEEERKRRIQLYVFISRCIAYPFNAKQPTDMTRRQTKITKHQLETITARFQSFLKGETQIMADEAFQNAVQNYYDVFLTSERIVKMVQSGACSQYDFREVFRNNIEKRVRSLPEMEGLSKETVLTSWMAKFDCILKGLGDEDSKRPSRMQQQSLNSELILSKEQLYDMFQQILGVKKFEHQLLFNALMVRKSLLTRYNSLSLDSADEQAAAIRRELDGRMQKVAEMEKVVVMEVKGLKSLAPNRIVYCTMEVENGEKLQTDQAEASKPMWDTQGDFCTTHPLPVVKVKLYTENPGMLALEDKELGKVVLKPTPLSSKAPEWHKMTIPKNLPDQDLRIKIACRMDKPLNMKHCGYLYALGKNVWKKWKKRYYVLVQVSQYTFAMCSYKEKKSEPSEMMQLDGYTVDYIEASSDLEGGRYFFNAVKEGDSIIYASDDENECHLWVMAMYRATGQSHKPTPPVTLQDKNSTISKIQGDADRARKHGMEDFISADPCQFDHASLFKLLQNLTLEYRLNDPYCSLGWFSPGQVFVLDEYCARYGVRGCYRHLCYLSDLLDRAEKNIMIDPTLIHYSFAFCASHVHGNRPDGVGSVTHEEKEKFQDVKERLRILLENQITNFRYCFPFGRPEGALKATLSLLERVLMKDIVTPVPPEEVRGMIKKCLETAALLNYTRLSSEAKIEEDLRGETLVPPSKKLDDLIHLAELCVDLLQQNEEHYAEQLRKADRQPSPQAAASAGTNSSSAAPGAPGTQGRDAKQQNSVFRYCMPQHATYTPPDPTARTSSISLSIRFSAFAWFSDLLVEHAEIFWSLFAVDMDRVLAEQPADTWDSFPLFQILNDYLRTDDNLKNGRFHQHLRDTFAPLVVRYVDLMESSIAQSIHKGFEKERWEIKGNGCATSEDLFWKLDALQSFIRDLHWPDAEFRQHLEQRLKLMACDMIESCIQRTETAFQQWLKKSVTFISTDYIIPSEMCAMVNVILDAKNQSFKLCAVDGIDVHQYHTKIDDQIDKTLANMNQGMISKLMSVLEATLSKLSRYDEGSLIGSILSFTNVSGSGKDMGQGYVNFTRNCMDQIRGKVTDELWILNFFEQWYTSQINMLCNWLSERLDHTLHPYQCTCLAHIVKKIYSDFELQGVMEDKLNSKAYQTIAQRMQTEEATCALTMGQGEGGSEGMDEDGDNRSKTKVTIMESLSGEDGNYVSNIGNMVAGRYIRLIHLEMIEEVPEKRLNRRTRGERNKRRERYFLFNESYDYDTESDDLSDDMSPPSTPPANNNFFKDGEKSSGEGKPKTVRELPSLDSYVATSVNSSADYTDARPEQKPAEPKKIIIPPKSPKLPKAKKPNFLVRKLKLKSKSPPRDPQVSLSLPSTSVGRQTPEGDDGFRLPKSVSETNLTESRKSAGNSAKDNEPTVESRRRECVEVPERAQSLEALKDMPAYGDLIVDPAPASYANKTTERKDHLYKILVIGDLGAGKTSIIKRYVHRFFTQHYRATIGVDFALKVLNWDENTLIRLQLWDIAGQERYGNMTRVYYKEAVGAFIVFDVTRITTFESVAKWKTDLDSKVQLSDGSPIPCVLLANKCDQPKEGLVNNHNKMDEYCKENGFTAWFETSAKDNINIDEAARALVNKNVNVEISEKSSSFWRSKSQKRTILDNGSTRSYSLVAIMGSSGSGKTTFLSAISGRRRDKKGILKINNTVVTDEDVRNVSGYLHQEDIFTQYLTPREHLEFMVIEQAISKAALRLHNKSKEKRSIIKQLLSDLSLEGEGDTLIKNLSGGQRRRLSLAGELISDPLMLFCDEPTTGLDSYSALVVLQKLHTIAFSGKIVLASIHQPSSQLFHYFNNITLVAEGKLVFQGTKDEAKSFFESLDLYCPSSYNPADFYIDCLNREDISKIVAVFQNRKKQVVLCPHCDRCDNVSLEKQAKNHFFYELKWLLWRCFLDMGRNKSTHLRLYLFVVAELIFLSLAYSQVSLADQDGVQNIEGFMSMIATEFTFTNMYAVINVFPGEIAVFLREKDLYSAHSDGGSLRDKGRSRAKLQQSSWRDWSEANNEVQVNCAFCEQCFPFVCASNIVRRNTEMYLKRKLVFLVLTTFICAIEAEGIGDSVNAFALDLLAATGAEGSSPRNLALSPYTVWTLLSIVDEGAGGNTAKQLEAILRIPGGSNKDAFRRQFNNMTDILSKKDQGVNLDIYNSIFTTAEQKLNPSFRDVSRNDYKVDVQPIDFRNLERATETINTYVAQATRNRITNFIVPGDLTDAQIFITSALYFKGAWKIPFNRTNTERASFYDEKQNKIGEVDMMYQIGSYPYSRFDWMKGYAVELYYGNNDEMSMIVILPYKGQTLANMLQMMSQNPFSTIIDRLDKVKDEFEGEDVKVYLPRFAAKSDLTLNTVLEKMGITDVFDPETADLLGMFPHFLYISRLIQRAEIDVNEEGTVASAASGAAIANKIPPPKFVANKPFLYFIVNKPTKSIVFAGRVTVPPLASQ</sequence>
<dbReference type="NCBIfam" id="TIGR00231">
    <property type="entry name" value="small_GTP"/>
    <property type="match status" value="1"/>
</dbReference>
<keyword evidence="15" id="KW-0653">Protein transport</keyword>
<feature type="compositionally biased region" description="Basic and acidic residues" evidence="27">
    <location>
        <begin position="2321"/>
        <end position="2333"/>
    </location>
</feature>
<dbReference type="InterPro" id="IPR005225">
    <property type="entry name" value="Small_GTP-bd"/>
</dbReference>
<evidence type="ECO:0000256" key="22">
    <source>
        <dbReference type="ARBA" id="ARBA00023289"/>
    </source>
</evidence>
<dbReference type="GO" id="GO:0016887">
    <property type="term" value="F:ATP hydrolysis activity"/>
    <property type="evidence" value="ECO:0007669"/>
    <property type="project" value="InterPro"/>
</dbReference>
<keyword evidence="5" id="KW-0813">Transport</keyword>
<dbReference type="PROSITE" id="PS00211">
    <property type="entry name" value="ABC_TRANSPORTER_1"/>
    <property type="match status" value="1"/>
</dbReference>
<dbReference type="Pfam" id="PF00018">
    <property type="entry name" value="SH3_1"/>
    <property type="match status" value="1"/>
</dbReference>
<feature type="compositionally biased region" description="Low complexity" evidence="27">
    <location>
        <begin position="383"/>
        <end position="396"/>
    </location>
</feature>
<dbReference type="CDD" id="cd11809">
    <property type="entry name" value="SH3_srGAP"/>
    <property type="match status" value="1"/>
</dbReference>
<feature type="region of interest" description="Disordered" evidence="27">
    <location>
        <begin position="1639"/>
        <end position="1676"/>
    </location>
</feature>
<evidence type="ECO:0000256" key="16">
    <source>
        <dbReference type="ARBA" id="ARBA00022989"/>
    </source>
</evidence>
<dbReference type="InterPro" id="IPR043926">
    <property type="entry name" value="ABCG_dom"/>
</dbReference>
<dbReference type="CDD" id="cd19598">
    <property type="entry name" value="serpin77Ba-like_insects"/>
    <property type="match status" value="1"/>
</dbReference>
<dbReference type="GO" id="GO:1990504">
    <property type="term" value="P:dense core granule exocytosis"/>
    <property type="evidence" value="ECO:0007669"/>
    <property type="project" value="InterPro"/>
</dbReference>
<keyword evidence="7" id="KW-0268">Exocytosis</keyword>
<dbReference type="InterPro" id="IPR036186">
    <property type="entry name" value="Serpin_sf"/>
</dbReference>
<evidence type="ECO:0000256" key="23">
    <source>
        <dbReference type="ARBA" id="ARBA00023329"/>
    </source>
</evidence>
<evidence type="ECO:0000256" key="12">
    <source>
        <dbReference type="ARBA" id="ARBA00022837"/>
    </source>
</evidence>
<dbReference type="SUPFAM" id="SSF52540">
    <property type="entry name" value="P-loop containing nucleoside triphosphate hydrolases"/>
    <property type="match status" value="2"/>
</dbReference>
<feature type="region of interest" description="Disordered" evidence="27">
    <location>
        <begin position="2171"/>
        <end position="2333"/>
    </location>
</feature>
<dbReference type="GO" id="GO:0008289">
    <property type="term" value="F:lipid binding"/>
    <property type="evidence" value="ECO:0007669"/>
    <property type="project" value="UniProtKB-KW"/>
</dbReference>
<dbReference type="GO" id="GO:0016079">
    <property type="term" value="P:synaptic vesicle exocytosis"/>
    <property type="evidence" value="ECO:0007669"/>
    <property type="project" value="InterPro"/>
</dbReference>
<evidence type="ECO:0000256" key="17">
    <source>
        <dbReference type="ARBA" id="ARBA00023018"/>
    </source>
</evidence>
<dbReference type="InterPro" id="IPR011993">
    <property type="entry name" value="PH-like_dom_sf"/>
</dbReference>
<dbReference type="PROSITE" id="PS50004">
    <property type="entry name" value="C2"/>
    <property type="match status" value="1"/>
</dbReference>
<feature type="domain" description="C2" evidence="30">
    <location>
        <begin position="1131"/>
        <end position="1245"/>
    </location>
</feature>
<name>A0A8J6HM02_TENMO</name>
<dbReference type="PROSITE" id="PS51258">
    <property type="entry name" value="MHD1"/>
    <property type="match status" value="1"/>
</dbReference>
<evidence type="ECO:0000256" key="19">
    <source>
        <dbReference type="ARBA" id="ARBA00023134"/>
    </source>
</evidence>
<dbReference type="InterPro" id="IPR030697">
    <property type="entry name" value="Rab29/Rab38/Rab32"/>
</dbReference>
<dbReference type="SMART" id="SM00175">
    <property type="entry name" value="RAB"/>
    <property type="match status" value="1"/>
</dbReference>
<reference evidence="34" key="2">
    <citation type="submission" date="2021-08" db="EMBL/GenBank/DDBJ databases">
        <authorList>
            <person name="Eriksson T."/>
        </authorList>
    </citation>
    <scope>NUCLEOTIDE SEQUENCE</scope>
    <source>
        <strain evidence="34">Stoneville</strain>
        <tissue evidence="34">Whole head</tissue>
    </source>
</reference>
<dbReference type="Pfam" id="PF06292">
    <property type="entry name" value="MUN"/>
    <property type="match status" value="1"/>
</dbReference>
<dbReference type="FunFam" id="1.10.555.10:FF:000026">
    <property type="entry name" value="Rho GTPase activating protein 4"/>
    <property type="match status" value="1"/>
</dbReference>
<evidence type="ECO:0000256" key="14">
    <source>
        <dbReference type="ARBA" id="ARBA00022900"/>
    </source>
</evidence>
<feature type="region of interest" description="Disordered" evidence="27">
    <location>
        <begin position="494"/>
        <end position="523"/>
    </location>
</feature>
<evidence type="ECO:0000259" key="29">
    <source>
        <dbReference type="PROSITE" id="PS50003"/>
    </source>
</evidence>
<dbReference type="InterPro" id="IPR003439">
    <property type="entry name" value="ABC_transporter-like_ATP-bd"/>
</dbReference>